<evidence type="ECO:0000313" key="8">
    <source>
        <dbReference type="EMBL" id="KAB7708046.1"/>
    </source>
</evidence>
<dbReference type="InterPro" id="IPR001444">
    <property type="entry name" value="Flag_bb_rod_N"/>
</dbReference>
<comment type="caution">
    <text evidence="8">The sequence shown here is derived from an EMBL/GenBank/DDBJ whole genome shotgun (WGS) entry which is preliminary data.</text>
</comment>
<evidence type="ECO:0000256" key="6">
    <source>
        <dbReference type="PIRNR" id="PIRNR002889"/>
    </source>
</evidence>
<dbReference type="PANTHER" id="PTHR30435:SF12">
    <property type="entry name" value="FLAGELLAR BASAL BODY ROD PROTEIN FLGB"/>
    <property type="match status" value="1"/>
</dbReference>
<comment type="subunit">
    <text evidence="6">The basal body constitutes a major portion of the flagellar organelle and consists of a number of rings mounted on a central rod.</text>
</comment>
<comment type="subcellular location">
    <subcellularLocation>
        <location evidence="1 6">Bacterial flagellum basal body</location>
    </subcellularLocation>
</comment>
<accession>A0A6I1FNQ2</accession>
<dbReference type="AlphaFoldDB" id="A0A6I1FNQ2"/>
<dbReference type="PIRSF" id="PIRSF002889">
    <property type="entry name" value="Rod_FlgB"/>
    <property type="match status" value="1"/>
</dbReference>
<keyword evidence="8" id="KW-0966">Cell projection</keyword>
<dbReference type="Proteomes" id="UP000429595">
    <property type="component" value="Unassembled WGS sequence"/>
</dbReference>
<dbReference type="NCBIfam" id="TIGR01396">
    <property type="entry name" value="FlgB"/>
    <property type="match status" value="1"/>
</dbReference>
<evidence type="ECO:0000256" key="3">
    <source>
        <dbReference type="ARBA" id="ARBA00014376"/>
    </source>
</evidence>
<keyword evidence="4 6" id="KW-0975">Bacterial flagellum</keyword>
<evidence type="ECO:0000256" key="5">
    <source>
        <dbReference type="ARBA" id="ARBA00024934"/>
    </source>
</evidence>
<sequence>MKIFSDSFSSIEKGLNYSALKQKTIANNIANADTPNYKSKDVSFKKVFDETLANELAAYRTDSRHFSFRSNESDPAVVTSRDLSFNQNGNSVDIDKEMSNLATNQIYYNALTDRMSGKFNSLTNVIKGGR</sequence>
<dbReference type="EMBL" id="WEIO01000002">
    <property type="protein sequence ID" value="KAB7708046.1"/>
    <property type="molecule type" value="Genomic_DNA"/>
</dbReference>
<dbReference type="PROSITE" id="PS00588">
    <property type="entry name" value="FLAGELLA_BB_ROD"/>
    <property type="match status" value="1"/>
</dbReference>
<organism evidence="8 9">
    <name type="scientific">Bacillus aerolatus</name>
    <dbReference type="NCBI Taxonomy" id="2653354"/>
    <lineage>
        <taxon>Bacteria</taxon>
        <taxon>Bacillati</taxon>
        <taxon>Bacillota</taxon>
        <taxon>Bacilli</taxon>
        <taxon>Bacillales</taxon>
        <taxon>Bacillaceae</taxon>
        <taxon>Bacillus</taxon>
    </lineage>
</organism>
<dbReference type="RefSeq" id="WP_152150032.1">
    <property type="nucleotide sequence ID" value="NZ_WEIO01000002.1"/>
</dbReference>
<dbReference type="GO" id="GO:0030694">
    <property type="term" value="C:bacterial-type flagellum basal body, rod"/>
    <property type="evidence" value="ECO:0007669"/>
    <property type="project" value="InterPro"/>
</dbReference>
<dbReference type="Pfam" id="PF00460">
    <property type="entry name" value="Flg_bb_rod"/>
    <property type="match status" value="1"/>
</dbReference>
<comment type="similarity">
    <text evidence="2 6">Belongs to the flagella basal body rod proteins family.</text>
</comment>
<evidence type="ECO:0000313" key="9">
    <source>
        <dbReference type="Proteomes" id="UP000429595"/>
    </source>
</evidence>
<protein>
    <recommendedName>
        <fullName evidence="3 6">Flagellar basal body rod protein FlgB</fullName>
    </recommendedName>
</protein>
<dbReference type="InterPro" id="IPR006300">
    <property type="entry name" value="FlgB"/>
</dbReference>
<gene>
    <name evidence="8" type="primary">flgB</name>
    <name evidence="8" type="ORF">F9802_04870</name>
</gene>
<evidence type="ECO:0000256" key="1">
    <source>
        <dbReference type="ARBA" id="ARBA00004117"/>
    </source>
</evidence>
<evidence type="ECO:0000256" key="4">
    <source>
        <dbReference type="ARBA" id="ARBA00023143"/>
    </source>
</evidence>
<reference evidence="8 9" key="1">
    <citation type="submission" date="2019-10" db="EMBL/GenBank/DDBJ databases">
        <title>Bacillus aerolatum sp. nov., isolated from bioaerosol of sport playgrounds.</title>
        <authorList>
            <person name="Chen P."/>
            <person name="Zhang G."/>
        </authorList>
    </citation>
    <scope>NUCLEOTIDE SEQUENCE [LARGE SCALE GENOMIC DNA]</scope>
    <source>
        <strain evidence="8 9">CX253</strain>
    </source>
</reference>
<name>A0A6I1FNQ2_9BACI</name>
<keyword evidence="8" id="KW-0282">Flagellum</keyword>
<evidence type="ECO:0000259" key="7">
    <source>
        <dbReference type="Pfam" id="PF00460"/>
    </source>
</evidence>
<dbReference type="InterPro" id="IPR019776">
    <property type="entry name" value="Flagellar_basal_body_rod_CS"/>
</dbReference>
<keyword evidence="9" id="KW-1185">Reference proteome</keyword>
<dbReference type="PANTHER" id="PTHR30435">
    <property type="entry name" value="FLAGELLAR PROTEIN"/>
    <property type="match status" value="1"/>
</dbReference>
<evidence type="ECO:0000256" key="2">
    <source>
        <dbReference type="ARBA" id="ARBA00009677"/>
    </source>
</evidence>
<dbReference type="GO" id="GO:0071978">
    <property type="term" value="P:bacterial-type flagellum-dependent swarming motility"/>
    <property type="evidence" value="ECO:0007669"/>
    <property type="project" value="TreeGrafter"/>
</dbReference>
<proteinExistence type="inferred from homology"/>
<keyword evidence="8" id="KW-0969">Cilium</keyword>
<comment type="function">
    <text evidence="5 6">Structural component of flagellum, the bacterial motility apparatus. Part of the rod structure of flagellar basal body.</text>
</comment>
<feature type="domain" description="Flagellar basal body rod protein N-terminal" evidence="7">
    <location>
        <begin position="14"/>
        <end position="38"/>
    </location>
</feature>